<keyword evidence="3" id="KW-0805">Transcription regulation</keyword>
<keyword evidence="2" id="KW-0902">Two-component regulatory system</keyword>
<dbReference type="SUPFAM" id="SSF52172">
    <property type="entry name" value="CheY-like"/>
    <property type="match status" value="1"/>
</dbReference>
<dbReference type="CDD" id="cd17574">
    <property type="entry name" value="REC_OmpR"/>
    <property type="match status" value="1"/>
</dbReference>
<dbReference type="InterPro" id="IPR036388">
    <property type="entry name" value="WH-like_DNA-bd_sf"/>
</dbReference>
<evidence type="ECO:0000256" key="5">
    <source>
        <dbReference type="ARBA" id="ARBA00023163"/>
    </source>
</evidence>
<dbReference type="PANTHER" id="PTHR48111:SF40">
    <property type="entry name" value="PHOSPHATE REGULON TRANSCRIPTIONAL REGULATORY PROTEIN PHOB"/>
    <property type="match status" value="1"/>
</dbReference>
<evidence type="ECO:0000256" key="1">
    <source>
        <dbReference type="ARBA" id="ARBA00022553"/>
    </source>
</evidence>
<accession>A0A4R3Z763</accession>
<evidence type="ECO:0000256" key="6">
    <source>
        <dbReference type="PROSITE-ProRule" id="PRU00169"/>
    </source>
</evidence>
<evidence type="ECO:0000259" key="9">
    <source>
        <dbReference type="PROSITE" id="PS51755"/>
    </source>
</evidence>
<dbReference type="AlphaFoldDB" id="A0A4R3Z763"/>
<dbReference type="GO" id="GO:0006355">
    <property type="term" value="P:regulation of DNA-templated transcription"/>
    <property type="evidence" value="ECO:0007669"/>
    <property type="project" value="InterPro"/>
</dbReference>
<dbReference type="Gene3D" id="6.10.250.690">
    <property type="match status" value="1"/>
</dbReference>
<evidence type="ECO:0000256" key="3">
    <source>
        <dbReference type="ARBA" id="ARBA00023015"/>
    </source>
</evidence>
<proteinExistence type="predicted"/>
<dbReference type="GO" id="GO:0000976">
    <property type="term" value="F:transcription cis-regulatory region binding"/>
    <property type="evidence" value="ECO:0007669"/>
    <property type="project" value="TreeGrafter"/>
</dbReference>
<feature type="modified residue" description="4-aspartylphosphate" evidence="6">
    <location>
        <position position="52"/>
    </location>
</feature>
<dbReference type="InterPro" id="IPR011006">
    <property type="entry name" value="CheY-like_superfamily"/>
</dbReference>
<dbReference type="Gene3D" id="1.10.10.10">
    <property type="entry name" value="Winged helix-like DNA-binding domain superfamily/Winged helix DNA-binding domain"/>
    <property type="match status" value="1"/>
</dbReference>
<feature type="domain" description="OmpR/PhoB-type" evidence="9">
    <location>
        <begin position="126"/>
        <end position="225"/>
    </location>
</feature>
<dbReference type="GO" id="GO:0005829">
    <property type="term" value="C:cytosol"/>
    <property type="evidence" value="ECO:0007669"/>
    <property type="project" value="TreeGrafter"/>
</dbReference>
<dbReference type="Pfam" id="PF00486">
    <property type="entry name" value="Trans_reg_C"/>
    <property type="match status" value="1"/>
</dbReference>
<keyword evidence="1 6" id="KW-0597">Phosphoprotein</keyword>
<name>A0A4R3Z763_9FIRM</name>
<dbReference type="GO" id="GO:0000156">
    <property type="term" value="F:phosphorelay response regulator activity"/>
    <property type="evidence" value="ECO:0007669"/>
    <property type="project" value="TreeGrafter"/>
</dbReference>
<dbReference type="FunFam" id="3.40.50.2300:FF:000001">
    <property type="entry name" value="DNA-binding response regulator PhoB"/>
    <property type="match status" value="1"/>
</dbReference>
<evidence type="ECO:0000256" key="7">
    <source>
        <dbReference type="PROSITE-ProRule" id="PRU01091"/>
    </source>
</evidence>
<feature type="DNA-binding region" description="OmpR/PhoB-type" evidence="7">
    <location>
        <begin position="126"/>
        <end position="225"/>
    </location>
</feature>
<reference evidence="10 11" key="1">
    <citation type="submission" date="2019-03" db="EMBL/GenBank/DDBJ databases">
        <title>Genomic Encyclopedia of Type Strains, Phase IV (KMG-IV): sequencing the most valuable type-strain genomes for metagenomic binning, comparative biology and taxonomic classification.</title>
        <authorList>
            <person name="Goeker M."/>
        </authorList>
    </citation>
    <scope>NUCLEOTIDE SEQUENCE [LARGE SCALE GENOMIC DNA]</scope>
    <source>
        <strain evidence="10 11">DSM 29487</strain>
    </source>
</reference>
<feature type="domain" description="Response regulatory" evidence="8">
    <location>
        <begin position="3"/>
        <end position="116"/>
    </location>
</feature>
<evidence type="ECO:0000256" key="4">
    <source>
        <dbReference type="ARBA" id="ARBA00023125"/>
    </source>
</evidence>
<protein>
    <submittedName>
        <fullName evidence="10">DNA-binding response OmpR family regulator</fullName>
    </submittedName>
</protein>
<dbReference type="PROSITE" id="PS51755">
    <property type="entry name" value="OMPR_PHOB"/>
    <property type="match status" value="1"/>
</dbReference>
<dbReference type="FunFam" id="1.10.10.10:FF:000018">
    <property type="entry name" value="DNA-binding response regulator ResD"/>
    <property type="match status" value="1"/>
</dbReference>
<dbReference type="Proteomes" id="UP000295515">
    <property type="component" value="Unassembled WGS sequence"/>
</dbReference>
<dbReference type="InterPro" id="IPR001789">
    <property type="entry name" value="Sig_transdc_resp-reg_receiver"/>
</dbReference>
<dbReference type="InterPro" id="IPR001867">
    <property type="entry name" value="OmpR/PhoB-type_DNA-bd"/>
</dbReference>
<dbReference type="Pfam" id="PF00072">
    <property type="entry name" value="Response_reg"/>
    <property type="match status" value="1"/>
</dbReference>
<dbReference type="SMART" id="SM00862">
    <property type="entry name" value="Trans_reg_C"/>
    <property type="match status" value="1"/>
</dbReference>
<keyword evidence="4 7" id="KW-0238">DNA-binding</keyword>
<dbReference type="PANTHER" id="PTHR48111">
    <property type="entry name" value="REGULATOR OF RPOS"/>
    <property type="match status" value="1"/>
</dbReference>
<dbReference type="RefSeq" id="WP_066444800.1">
    <property type="nucleotide sequence ID" value="NZ_JANKBF010000002.1"/>
</dbReference>
<dbReference type="SMART" id="SM00448">
    <property type="entry name" value="REC"/>
    <property type="match status" value="1"/>
</dbReference>
<dbReference type="GeneID" id="98914204"/>
<comment type="caution">
    <text evidence="10">The sequence shown here is derived from an EMBL/GenBank/DDBJ whole genome shotgun (WGS) entry which is preliminary data.</text>
</comment>
<gene>
    <name evidence="10" type="ORF">EDD60_101387</name>
</gene>
<keyword evidence="11" id="KW-1185">Reference proteome</keyword>
<evidence type="ECO:0000313" key="11">
    <source>
        <dbReference type="Proteomes" id="UP000295515"/>
    </source>
</evidence>
<dbReference type="CDD" id="cd00383">
    <property type="entry name" value="trans_reg_C"/>
    <property type="match status" value="1"/>
</dbReference>
<dbReference type="GO" id="GO:0032993">
    <property type="term" value="C:protein-DNA complex"/>
    <property type="evidence" value="ECO:0007669"/>
    <property type="project" value="TreeGrafter"/>
</dbReference>
<dbReference type="InterPro" id="IPR039420">
    <property type="entry name" value="WalR-like"/>
</dbReference>
<dbReference type="Gene3D" id="3.40.50.2300">
    <property type="match status" value="1"/>
</dbReference>
<dbReference type="EMBL" id="SMCQ01000001">
    <property type="protein sequence ID" value="TCW03080.1"/>
    <property type="molecule type" value="Genomic_DNA"/>
</dbReference>
<evidence type="ECO:0000313" key="10">
    <source>
        <dbReference type="EMBL" id="TCW03080.1"/>
    </source>
</evidence>
<evidence type="ECO:0000256" key="2">
    <source>
        <dbReference type="ARBA" id="ARBA00023012"/>
    </source>
</evidence>
<dbReference type="PROSITE" id="PS50110">
    <property type="entry name" value="RESPONSE_REGULATORY"/>
    <property type="match status" value="1"/>
</dbReference>
<sequence>MADILLVEDNQELAELIQTFLSKEGWTCYPVINGEDALSWLFNHLPKVILLDIMLPGMDGFAFCQTVRQHSQIPIIMMSARSTKTDQLLGFELGADDYIEKPVDPDILCAKLRALFQRISSQQTKHNLLVSKDITIDQEAHKVYLKNQLLDLNVKEYELLVLLVKNAGKTMHKDYLFNQIWGVDSQSENQTLTVHIKMLRTQIEDDPRHPKRIQTVWGVGYRYEEI</sequence>
<evidence type="ECO:0000259" key="8">
    <source>
        <dbReference type="PROSITE" id="PS50110"/>
    </source>
</evidence>
<keyword evidence="5" id="KW-0804">Transcription</keyword>
<organism evidence="10 11">
    <name type="scientific">Longibaculum muris</name>
    <dbReference type="NCBI Taxonomy" id="1796628"/>
    <lineage>
        <taxon>Bacteria</taxon>
        <taxon>Bacillati</taxon>
        <taxon>Bacillota</taxon>
        <taxon>Erysipelotrichia</taxon>
        <taxon>Erysipelotrichales</taxon>
        <taxon>Coprobacillaceae</taxon>
        <taxon>Longibaculum</taxon>
    </lineage>
</organism>